<accession>A0A9W2ZYT7</accession>
<protein>
    <submittedName>
        <fullName evidence="5">Ciliary rootlet coiled-coil protein 2-like isoform X1</fullName>
    </submittedName>
</protein>
<feature type="region of interest" description="Disordered" evidence="2">
    <location>
        <begin position="462"/>
        <end position="496"/>
    </location>
</feature>
<feature type="compositionally biased region" description="Basic and acidic residues" evidence="2">
    <location>
        <begin position="462"/>
        <end position="476"/>
    </location>
</feature>
<dbReference type="Pfam" id="PF07716">
    <property type="entry name" value="bZIP_2"/>
    <property type="match status" value="3"/>
</dbReference>
<feature type="domain" description="BZIP" evidence="3">
    <location>
        <begin position="731"/>
        <end position="787"/>
    </location>
</feature>
<evidence type="ECO:0000256" key="2">
    <source>
        <dbReference type="SAM" id="MobiDB-lite"/>
    </source>
</evidence>
<evidence type="ECO:0000259" key="3">
    <source>
        <dbReference type="PROSITE" id="PS50217"/>
    </source>
</evidence>
<keyword evidence="4" id="KW-1185">Reference proteome</keyword>
<dbReference type="GO" id="GO:0003700">
    <property type="term" value="F:DNA-binding transcription factor activity"/>
    <property type="evidence" value="ECO:0007669"/>
    <property type="project" value="InterPro"/>
</dbReference>
<dbReference type="SUPFAM" id="SSF57959">
    <property type="entry name" value="Leucine zipper domain"/>
    <property type="match status" value="2"/>
</dbReference>
<dbReference type="AlphaFoldDB" id="A0A9W2ZYT7"/>
<dbReference type="InterPro" id="IPR004827">
    <property type="entry name" value="bZIP"/>
</dbReference>
<reference evidence="5" key="1">
    <citation type="submission" date="2025-08" db="UniProtKB">
        <authorList>
            <consortium name="RefSeq"/>
        </authorList>
    </citation>
    <scope>IDENTIFICATION</scope>
</reference>
<keyword evidence="1" id="KW-0175">Coiled coil</keyword>
<evidence type="ECO:0000313" key="4">
    <source>
        <dbReference type="Proteomes" id="UP001165740"/>
    </source>
</evidence>
<dbReference type="GeneID" id="106065316"/>
<name>A0A9W2ZYT7_BIOGL</name>
<dbReference type="Gene3D" id="1.20.5.170">
    <property type="match status" value="2"/>
</dbReference>
<feature type="coiled-coil region" evidence="1">
    <location>
        <begin position="322"/>
        <end position="384"/>
    </location>
</feature>
<evidence type="ECO:0000313" key="5">
    <source>
        <dbReference type="RefSeq" id="XP_055880089.1"/>
    </source>
</evidence>
<sequence>MSGERMNNKGNKADLHSEVAVKQAMTEKLEHPLCTFLNTSMLQIKDLLSEVANKQAMTEKLEQPLGTFSRTSTLHLTNLQSEVANKQAMTEKLEQPLGTFPGTSMLHITDLHSEVANKQAMTEKLEQPLGSFSRTSTLHLRNLHSEVTNKQAMTEKLEQPLGSFSRTSTLHLRNLHSEVTNKQAMTEKLEQPLGSFSRTSTLHLTNLQSEVANKQAMTEKLEQPLGTFPGTSMLHITDHKSEVANKQAMTEKLEQPLGTFPRTSMLQITDLQSELANKQQIAQNIVQPLMLCTLNQKMFLLRCDQGMQTDFAPPLPIPKLPIKDLEIKSSNEKTKLNNTEKIERKRSSNRRASLKQRIKFKQLNDEREKELNDLIKHNDFLKEMIVSQTHDKETLIKMLFDKGLTKQDIAQALEGFQIEMPEQMILLSSCNEGEEYVQEEFISQPRLETLTPCPRPLTKEEKIEEKKRRNRVADRARYRRKRMQHPKNSEKLETPSTCSPLLTEEEIYEQSKRLNREAATKTKQLTEEEKIERRKKWNRAASTRYKKKKEYLLKRVKLRARKTAAQRKSLNMEIVVKLRRKILLQDAKRQKELKNLIELNEFLKEEITLHNNDKEALMIALLGIGLTDIEIEQALQAAHSQFVSPLIIDTLKQKILLIKDNPAEVTSNPEPPLVTPPSCVHQSAEETIERRKRLNRVHIARHLRKQRLQRRKNEKLVFPSLWFRPTTEQDRLRMTLRRKWNREAAARHRRKKKQELIELEKEWKNLIKHNGFLKEKILSQNRNKEALIKMMIDRGFTELDIEQALQATQIQCHMSEPFLGSHDQDNQKVQAEFTSEPEPILTEVKLEENEQMMNLNEDSMLQIWEQNPSDIKLEVLNTDLDPDTTQKEMRLMAMDSKLESPTSCVLQLTEEEKGQIEPRRRVSRKFKARQRTNLRVQLIQRKKLVFPSLWFRPTTEKDRLRMTLRRKWNREAAARHRRKKKQELIELEKELNDLIKCNNSLKVKIMLQAGNKEALINMMLDIGLTKLEIEDALQGTQHQQEMFFKSSAL</sequence>
<organism evidence="4 5">
    <name type="scientific">Biomphalaria glabrata</name>
    <name type="common">Bloodfluke planorb</name>
    <name type="synonym">Freshwater snail</name>
    <dbReference type="NCBI Taxonomy" id="6526"/>
    <lineage>
        <taxon>Eukaryota</taxon>
        <taxon>Metazoa</taxon>
        <taxon>Spiralia</taxon>
        <taxon>Lophotrochozoa</taxon>
        <taxon>Mollusca</taxon>
        <taxon>Gastropoda</taxon>
        <taxon>Heterobranchia</taxon>
        <taxon>Euthyneura</taxon>
        <taxon>Panpulmonata</taxon>
        <taxon>Hygrophila</taxon>
        <taxon>Lymnaeoidea</taxon>
        <taxon>Planorbidae</taxon>
        <taxon>Biomphalaria</taxon>
    </lineage>
</organism>
<dbReference type="RefSeq" id="XP_055880089.1">
    <property type="nucleotide sequence ID" value="XM_056024114.1"/>
</dbReference>
<dbReference type="InterPro" id="IPR046347">
    <property type="entry name" value="bZIP_sf"/>
</dbReference>
<dbReference type="PROSITE" id="PS50217">
    <property type="entry name" value="BZIP"/>
    <property type="match status" value="2"/>
</dbReference>
<feature type="domain" description="BZIP" evidence="3">
    <location>
        <begin position="959"/>
        <end position="1005"/>
    </location>
</feature>
<feature type="coiled-coil region" evidence="1">
    <location>
        <begin position="970"/>
        <end position="1004"/>
    </location>
</feature>
<dbReference type="Proteomes" id="UP001165740">
    <property type="component" value="Chromosome 3"/>
</dbReference>
<dbReference type="SMART" id="SM00338">
    <property type="entry name" value="BRLZ"/>
    <property type="match status" value="3"/>
</dbReference>
<proteinExistence type="predicted"/>
<dbReference type="CDD" id="cd14686">
    <property type="entry name" value="bZIP"/>
    <property type="match status" value="1"/>
</dbReference>
<dbReference type="OrthoDB" id="10324295at2759"/>
<gene>
    <name evidence="5" type="primary">LOC106065316</name>
</gene>
<evidence type="ECO:0000256" key="1">
    <source>
        <dbReference type="SAM" id="Coils"/>
    </source>
</evidence>